<dbReference type="GO" id="GO:0005783">
    <property type="term" value="C:endoplasmic reticulum"/>
    <property type="evidence" value="ECO:0007669"/>
    <property type="project" value="TreeGrafter"/>
</dbReference>
<evidence type="ECO:0000256" key="1">
    <source>
        <dbReference type="ARBA" id="ARBA00022598"/>
    </source>
</evidence>
<keyword evidence="1" id="KW-0436">Ligase</keyword>
<comment type="caution">
    <text evidence="6">The sequence shown here is derived from an EMBL/GenBank/DDBJ whole genome shotgun (WGS) entry which is preliminary data.</text>
</comment>
<sequence length="681" mass="75403">MATGMHEPCNGPDQILPAVSHKTSLADGSVRIAMTETGQASTIPISVHTLLKTQAEEYAEHNAMAVKRDHTWMYWTYKDYYDQSRIVAKAFIRLGLERFHGVTIMGFNSPEWMIANFGCILAGGLSAGVYTTNLPEACRHLAENSRAQIIVVENQDCLDKFLAVKRFLPQVKAIIQWSGVPGAPGVLSWAELLAIGKAENDAALDERLSLQAVNQCCTLIYTSGTTGAPKGVMCSQDHLTWAGARYAEFMKLQPGSEVIVSYLPMSHLAAQALDGYLAISTAATVYFAQPDALKGSLGDTLKEVQPTVFLGVPRVWEKIYEKMQEVSAQNGGIKRVVANWAKYHGLNYYNAMVHNKDLSFSERFKHAAAKYFLLDKVKEAIGFQRANKFVSGSAPIATEILQYYLSIDLPVMEGYALSESLAICSMCHAETGQFRLGSVGKIQCDLDVKLEPCDGFKEDEGEICIRGRNICMGYLGMEDKTNETIDDEGWLHSGDIGRFDSDRFLYITGRIKELVITAGGENIPPVLIEENIKKQLPFISNCMLIGDNRKYLSVILSFKEDADLDTGMPMSTLTPACVSDLHTLGSSAVTVQEVLREVAEQPEGAIATAINRGIKRYNEQHAISSAQRVQRWRLIPNEFSLPTGELNNTLKLKRSYVLTKYKDLIDSIYEEEQISPLISKL</sequence>
<dbReference type="Pfam" id="PF23562">
    <property type="entry name" value="AMP-binding_C_3"/>
    <property type="match status" value="1"/>
</dbReference>
<evidence type="ECO:0000256" key="4">
    <source>
        <dbReference type="ARBA" id="ARBA00026121"/>
    </source>
</evidence>
<evidence type="ECO:0000256" key="3">
    <source>
        <dbReference type="ARBA" id="ARBA00023098"/>
    </source>
</evidence>
<dbReference type="GO" id="GO:0016020">
    <property type="term" value="C:membrane"/>
    <property type="evidence" value="ECO:0007669"/>
    <property type="project" value="TreeGrafter"/>
</dbReference>
<dbReference type="EC" id="6.2.1.3" evidence="4"/>
<dbReference type="InterPro" id="IPR020845">
    <property type="entry name" value="AMP-binding_CS"/>
</dbReference>
<dbReference type="Pfam" id="PF00501">
    <property type="entry name" value="AMP-binding"/>
    <property type="match status" value="1"/>
</dbReference>
<dbReference type="Gene3D" id="3.40.50.12780">
    <property type="entry name" value="N-terminal domain of ligase-like"/>
    <property type="match status" value="2"/>
</dbReference>
<dbReference type="SUPFAM" id="SSF56801">
    <property type="entry name" value="Acetyl-CoA synthetase-like"/>
    <property type="match status" value="1"/>
</dbReference>
<keyword evidence="2" id="KW-0276">Fatty acid metabolism</keyword>
<reference evidence="6 7" key="1">
    <citation type="submission" date="2024-05" db="EMBL/GenBank/DDBJ databases">
        <authorList>
            <person name="Wallberg A."/>
        </authorList>
    </citation>
    <scope>NUCLEOTIDE SEQUENCE [LARGE SCALE GENOMIC DNA]</scope>
</reference>
<keyword evidence="3" id="KW-0443">Lipid metabolism</keyword>
<accession>A0AAV2Q6L1</accession>
<feature type="domain" description="AMP-dependent synthetase/ligase" evidence="5">
    <location>
        <begin position="52"/>
        <end position="475"/>
    </location>
</feature>
<dbReference type="PANTHER" id="PTHR43272:SF32">
    <property type="entry name" value="AMP-DEPENDENT SYNTHETASE_LIGASE DOMAIN-CONTAINING PROTEIN"/>
    <property type="match status" value="1"/>
</dbReference>
<keyword evidence="7" id="KW-1185">Reference proteome</keyword>
<protein>
    <recommendedName>
        <fullName evidence="4">long-chain-fatty-acid--CoA ligase</fullName>
        <ecNumber evidence="4">6.2.1.3</ecNumber>
    </recommendedName>
</protein>
<proteinExistence type="predicted"/>
<dbReference type="PANTHER" id="PTHR43272">
    <property type="entry name" value="LONG-CHAIN-FATTY-ACID--COA LIGASE"/>
    <property type="match status" value="1"/>
</dbReference>
<dbReference type="GO" id="GO:0004467">
    <property type="term" value="F:long-chain fatty acid-CoA ligase activity"/>
    <property type="evidence" value="ECO:0007669"/>
    <property type="project" value="UniProtKB-EC"/>
</dbReference>
<evidence type="ECO:0000256" key="2">
    <source>
        <dbReference type="ARBA" id="ARBA00022832"/>
    </source>
</evidence>
<evidence type="ECO:0000313" key="7">
    <source>
        <dbReference type="Proteomes" id="UP001497623"/>
    </source>
</evidence>
<dbReference type="EMBL" id="CAXKWB010003667">
    <property type="protein sequence ID" value="CAL4069818.1"/>
    <property type="molecule type" value="Genomic_DNA"/>
</dbReference>
<dbReference type="InterPro" id="IPR042099">
    <property type="entry name" value="ANL_N_sf"/>
</dbReference>
<dbReference type="AlphaFoldDB" id="A0AAV2Q6L1"/>
<evidence type="ECO:0000259" key="5">
    <source>
        <dbReference type="Pfam" id="PF00501"/>
    </source>
</evidence>
<organism evidence="6 7">
    <name type="scientific">Meganyctiphanes norvegica</name>
    <name type="common">Northern krill</name>
    <name type="synonym">Thysanopoda norvegica</name>
    <dbReference type="NCBI Taxonomy" id="48144"/>
    <lineage>
        <taxon>Eukaryota</taxon>
        <taxon>Metazoa</taxon>
        <taxon>Ecdysozoa</taxon>
        <taxon>Arthropoda</taxon>
        <taxon>Crustacea</taxon>
        <taxon>Multicrustacea</taxon>
        <taxon>Malacostraca</taxon>
        <taxon>Eumalacostraca</taxon>
        <taxon>Eucarida</taxon>
        <taxon>Euphausiacea</taxon>
        <taxon>Euphausiidae</taxon>
        <taxon>Meganyctiphanes</taxon>
    </lineage>
</organism>
<dbReference type="InterPro" id="IPR000873">
    <property type="entry name" value="AMP-dep_synth/lig_dom"/>
</dbReference>
<dbReference type="PROSITE" id="PS00455">
    <property type="entry name" value="AMP_BINDING"/>
    <property type="match status" value="1"/>
</dbReference>
<dbReference type="Proteomes" id="UP001497623">
    <property type="component" value="Unassembled WGS sequence"/>
</dbReference>
<gene>
    <name evidence="6" type="ORF">MNOR_LOCUS8066</name>
</gene>
<evidence type="ECO:0000313" key="6">
    <source>
        <dbReference type="EMBL" id="CAL4069818.1"/>
    </source>
</evidence>
<name>A0AAV2Q6L1_MEGNR</name>